<dbReference type="PANTHER" id="PTHR46098">
    <property type="entry name" value="TRNA (CYTOSINE(38)-C(5))-METHYLTRANSFERASE"/>
    <property type="match status" value="1"/>
</dbReference>
<protein>
    <submittedName>
        <fullName evidence="2">tRNA (Cytosine(38)-C(5))-methyltransferase like protein</fullName>
    </submittedName>
</protein>
<keyword evidence="1" id="KW-0949">S-adenosyl-L-methionine</keyword>
<evidence type="ECO:0000313" key="3">
    <source>
        <dbReference type="Proteomes" id="UP000807504"/>
    </source>
</evidence>
<evidence type="ECO:0000313" key="2">
    <source>
        <dbReference type="EMBL" id="KAF8784674.1"/>
    </source>
</evidence>
<dbReference type="Proteomes" id="UP000807504">
    <property type="component" value="Unassembled WGS sequence"/>
</dbReference>
<dbReference type="InterPro" id="IPR050750">
    <property type="entry name" value="C5-MTase"/>
</dbReference>
<dbReference type="PANTHER" id="PTHR46098:SF1">
    <property type="entry name" value="TRNA (CYTOSINE(38)-C(5))-METHYLTRANSFERASE"/>
    <property type="match status" value="1"/>
</dbReference>
<evidence type="ECO:0000256" key="1">
    <source>
        <dbReference type="ARBA" id="ARBA00022691"/>
    </source>
</evidence>
<sequence>MLRKSGVAYDLLQMSTRCSNRKEQLTYLKEIGLRYFTPREIANLLHFPDHFNFPPGIIVEQMYESLVSSPNVYVASCVMKLLFQKRD</sequence>
<reference evidence="2" key="2">
    <citation type="submission" date="2020-06" db="EMBL/GenBank/DDBJ databases">
        <authorList>
            <person name="Sheffer M."/>
        </authorList>
    </citation>
    <scope>NUCLEOTIDE SEQUENCE</scope>
</reference>
<dbReference type="Gene3D" id="3.40.50.150">
    <property type="entry name" value="Vaccinia Virus protein VP39"/>
    <property type="match status" value="1"/>
</dbReference>
<reference evidence="2" key="1">
    <citation type="journal article" date="2020" name="bioRxiv">
        <title>Chromosome-level reference genome of the European wasp spider Argiope bruennichi: a resource for studies on range expansion and evolutionary adaptation.</title>
        <authorList>
            <person name="Sheffer M.M."/>
            <person name="Hoppe A."/>
            <person name="Krehenwinkel H."/>
            <person name="Uhl G."/>
            <person name="Kuss A.W."/>
            <person name="Jensen L."/>
            <person name="Jensen C."/>
            <person name="Gillespie R.G."/>
            <person name="Hoff K.J."/>
            <person name="Prost S."/>
        </authorList>
    </citation>
    <scope>NUCLEOTIDE SEQUENCE</scope>
</reference>
<dbReference type="AlphaFoldDB" id="A0A8T0F0L2"/>
<organism evidence="2 3">
    <name type="scientific">Argiope bruennichi</name>
    <name type="common">Wasp spider</name>
    <name type="synonym">Aranea bruennichi</name>
    <dbReference type="NCBI Taxonomy" id="94029"/>
    <lineage>
        <taxon>Eukaryota</taxon>
        <taxon>Metazoa</taxon>
        <taxon>Ecdysozoa</taxon>
        <taxon>Arthropoda</taxon>
        <taxon>Chelicerata</taxon>
        <taxon>Arachnida</taxon>
        <taxon>Araneae</taxon>
        <taxon>Araneomorphae</taxon>
        <taxon>Entelegynae</taxon>
        <taxon>Araneoidea</taxon>
        <taxon>Araneidae</taxon>
        <taxon>Argiope</taxon>
    </lineage>
</organism>
<accession>A0A8T0F0L2</accession>
<proteinExistence type="predicted"/>
<name>A0A8T0F0L2_ARGBR</name>
<keyword evidence="3" id="KW-1185">Reference proteome</keyword>
<dbReference type="SUPFAM" id="SSF53335">
    <property type="entry name" value="S-adenosyl-L-methionine-dependent methyltransferases"/>
    <property type="match status" value="1"/>
</dbReference>
<gene>
    <name evidence="2" type="ORF">HNY73_010322</name>
</gene>
<dbReference type="EMBL" id="JABXBU010000030">
    <property type="protein sequence ID" value="KAF8784674.1"/>
    <property type="molecule type" value="Genomic_DNA"/>
</dbReference>
<comment type="caution">
    <text evidence="2">The sequence shown here is derived from an EMBL/GenBank/DDBJ whole genome shotgun (WGS) entry which is preliminary data.</text>
</comment>
<dbReference type="InterPro" id="IPR029063">
    <property type="entry name" value="SAM-dependent_MTases_sf"/>
</dbReference>
<dbReference type="Gene3D" id="3.90.120.10">
    <property type="entry name" value="DNA Methylase, subunit A, domain 2"/>
    <property type="match status" value="1"/>
</dbReference>